<keyword evidence="1" id="KW-1133">Transmembrane helix</keyword>
<reference evidence="2 3" key="1">
    <citation type="submission" date="2013-04" db="EMBL/GenBank/DDBJ databases">
        <title>The Genome Sequence of Treponema medium ATCC 700293.</title>
        <authorList>
            <consortium name="The Broad Institute Genomics Platform"/>
            <person name="Earl A."/>
            <person name="Ward D."/>
            <person name="Feldgarden M."/>
            <person name="Gevers D."/>
            <person name="Leonetti C."/>
            <person name="Blanton J.M."/>
            <person name="Dewhirst F.E."/>
            <person name="Izard J."/>
            <person name="Walker B."/>
            <person name="Young S."/>
            <person name="Zeng Q."/>
            <person name="Gargeya S."/>
            <person name="Fitzgerald M."/>
            <person name="Haas B."/>
            <person name="Abouelleil A."/>
            <person name="Allen A.W."/>
            <person name="Alvarado L."/>
            <person name="Arachchi H.M."/>
            <person name="Berlin A.M."/>
            <person name="Chapman S.B."/>
            <person name="Gainer-Dewar J."/>
            <person name="Goldberg J."/>
            <person name="Griggs A."/>
            <person name="Gujja S."/>
            <person name="Hansen M."/>
            <person name="Howarth C."/>
            <person name="Imamovic A."/>
            <person name="Ireland A."/>
            <person name="Larimer J."/>
            <person name="McCowan C."/>
            <person name="Murphy C."/>
            <person name="Pearson M."/>
            <person name="Poon T.W."/>
            <person name="Priest M."/>
            <person name="Roberts A."/>
            <person name="Saif S."/>
            <person name="Shea T."/>
            <person name="Sisk P."/>
            <person name="Sykes S."/>
            <person name="Wortman J."/>
            <person name="Nusbaum C."/>
            <person name="Birren B."/>
        </authorList>
    </citation>
    <scope>NUCLEOTIDE SEQUENCE [LARGE SCALE GENOMIC DNA]</scope>
    <source>
        <strain evidence="2 3">ATCC 700293</strain>
    </source>
</reference>
<protein>
    <submittedName>
        <fullName evidence="2">Uncharacterized protein</fullName>
    </submittedName>
</protein>
<comment type="caution">
    <text evidence="2">The sequence shown here is derived from an EMBL/GenBank/DDBJ whole genome shotgun (WGS) entry which is preliminary data.</text>
</comment>
<feature type="transmembrane region" description="Helical" evidence="1">
    <location>
        <begin position="7"/>
        <end position="29"/>
    </location>
</feature>
<accession>A0AA87NM52</accession>
<dbReference type="Proteomes" id="UP000014634">
    <property type="component" value="Unassembled WGS sequence"/>
</dbReference>
<evidence type="ECO:0000256" key="1">
    <source>
        <dbReference type="SAM" id="Phobius"/>
    </source>
</evidence>
<dbReference type="EMBL" id="ATFE01000008">
    <property type="protein sequence ID" value="EPF28989.1"/>
    <property type="molecule type" value="Genomic_DNA"/>
</dbReference>
<proteinExistence type="predicted"/>
<dbReference type="RefSeq" id="WP_016523184.1">
    <property type="nucleotide sequence ID" value="NZ_KE332517.1"/>
</dbReference>
<feature type="transmembrane region" description="Helical" evidence="1">
    <location>
        <begin position="41"/>
        <end position="60"/>
    </location>
</feature>
<evidence type="ECO:0000313" key="2">
    <source>
        <dbReference type="EMBL" id="EPF28989.1"/>
    </source>
</evidence>
<keyword evidence="1" id="KW-0472">Membrane</keyword>
<gene>
    <name evidence="2" type="ORF">HMPREF9195_01232</name>
</gene>
<sequence>MKLKVLIIIFNTVLLTIFFTVLSFSFFTAGTEFIGSFFKNYWIFVLFFMILLLGMNMFFISNWKLITTLEAEDWPALSLYLETEIFEKHHLTAKKVRLLCEISILLGDFEILKRLERVLEKYKPEYIRTFGSRFAAAKLLSNDYQGLAGFMARIAGQPYKNSPWVSFYDAFSAQMLKRYREAAEKFSYVLETEQDPLVRLLSIYFMACGLYHYIDVSKDEVCTQIEEEKRKLKKHSLQHWKKYAQKEKQNIHVLVLTKAIDDALIWLFKEDDIKATPSETFVDTPAE</sequence>
<keyword evidence="1" id="KW-0812">Transmembrane</keyword>
<name>A0AA87NM52_TREMD</name>
<organism evidence="2 3">
    <name type="scientific">Treponema medium ATCC 700293</name>
    <dbReference type="NCBI Taxonomy" id="1125700"/>
    <lineage>
        <taxon>Bacteria</taxon>
        <taxon>Pseudomonadati</taxon>
        <taxon>Spirochaetota</taxon>
        <taxon>Spirochaetia</taxon>
        <taxon>Spirochaetales</taxon>
        <taxon>Treponemataceae</taxon>
        <taxon>Treponema</taxon>
    </lineage>
</organism>
<evidence type="ECO:0000313" key="3">
    <source>
        <dbReference type="Proteomes" id="UP000014634"/>
    </source>
</evidence>
<dbReference type="AlphaFoldDB" id="A0AA87NM52"/>